<evidence type="ECO:0000256" key="1">
    <source>
        <dbReference type="ARBA" id="ARBA00038454"/>
    </source>
</evidence>
<proteinExistence type="inferred from homology"/>
<accession>A0A2T2WFC9</accession>
<dbReference type="AlphaFoldDB" id="A0A2T2WFC9"/>
<dbReference type="GO" id="GO:0016301">
    <property type="term" value="F:kinase activity"/>
    <property type="evidence" value="ECO:0007669"/>
    <property type="project" value="UniProtKB-KW"/>
</dbReference>
<keyword evidence="3" id="KW-0418">Kinase</keyword>
<evidence type="ECO:0000259" key="2">
    <source>
        <dbReference type="SMART" id="SM00065"/>
    </source>
</evidence>
<dbReference type="GO" id="GO:0005829">
    <property type="term" value="C:cytosol"/>
    <property type="evidence" value="ECO:0007669"/>
    <property type="project" value="TreeGrafter"/>
</dbReference>
<comment type="similarity">
    <text evidence="1">Belongs to the free Met sulfoxide reductase family.</text>
</comment>
<protein>
    <submittedName>
        <fullName evidence="3">Histidine kinase</fullName>
    </submittedName>
</protein>
<dbReference type="InterPro" id="IPR051330">
    <property type="entry name" value="Phosphatase_reg/MetRdx"/>
</dbReference>
<dbReference type="Gene3D" id="3.30.450.40">
    <property type="match status" value="1"/>
</dbReference>
<dbReference type="InterPro" id="IPR003018">
    <property type="entry name" value="GAF"/>
</dbReference>
<organism evidence="3 4">
    <name type="scientific">Sulfobacillus acidophilus</name>
    <dbReference type="NCBI Taxonomy" id="53633"/>
    <lineage>
        <taxon>Bacteria</taxon>
        <taxon>Bacillati</taxon>
        <taxon>Bacillota</taxon>
        <taxon>Clostridia</taxon>
        <taxon>Eubacteriales</taxon>
        <taxon>Clostridiales Family XVII. Incertae Sedis</taxon>
        <taxon>Sulfobacillus</taxon>
    </lineage>
</organism>
<gene>
    <name evidence="3" type="ORF">C7B45_12675</name>
</gene>
<dbReference type="SMART" id="SM00065">
    <property type="entry name" value="GAF"/>
    <property type="match status" value="1"/>
</dbReference>
<feature type="domain" description="GAF" evidence="2">
    <location>
        <begin position="27"/>
        <end position="161"/>
    </location>
</feature>
<reference evidence="3 4" key="1">
    <citation type="journal article" date="2014" name="BMC Genomics">
        <title>Comparison of environmental and isolate Sulfobacillus genomes reveals diverse carbon, sulfur, nitrogen, and hydrogen metabolisms.</title>
        <authorList>
            <person name="Justice N.B."/>
            <person name="Norman A."/>
            <person name="Brown C.T."/>
            <person name="Singh A."/>
            <person name="Thomas B.C."/>
            <person name="Banfield J.F."/>
        </authorList>
    </citation>
    <scope>NUCLEOTIDE SEQUENCE [LARGE SCALE GENOMIC DNA]</scope>
    <source>
        <strain evidence="3">AMDSBA3</strain>
    </source>
</reference>
<dbReference type="PANTHER" id="PTHR21021:SF15">
    <property type="entry name" value="FREE METHIONINE-R-SULFOXIDE REDUCTASE"/>
    <property type="match status" value="1"/>
</dbReference>
<evidence type="ECO:0000313" key="4">
    <source>
        <dbReference type="Proteomes" id="UP000241848"/>
    </source>
</evidence>
<name>A0A2T2WFC9_9FIRM</name>
<comment type="caution">
    <text evidence="3">The sequence shown here is derived from an EMBL/GenBank/DDBJ whole genome shotgun (WGS) entry which is preliminary data.</text>
</comment>
<keyword evidence="3" id="KW-0808">Transferase</keyword>
<dbReference type="EMBL" id="PXYV01000046">
    <property type="protein sequence ID" value="PSR20945.1"/>
    <property type="molecule type" value="Genomic_DNA"/>
</dbReference>
<dbReference type="GO" id="GO:0033745">
    <property type="term" value="F:L-methionine-(R)-S-oxide reductase activity"/>
    <property type="evidence" value="ECO:0007669"/>
    <property type="project" value="TreeGrafter"/>
</dbReference>
<dbReference type="PANTHER" id="PTHR21021">
    <property type="entry name" value="GAF/PUTATIVE CYTOSKELETAL PROTEIN"/>
    <property type="match status" value="1"/>
</dbReference>
<dbReference type="Proteomes" id="UP000241848">
    <property type="component" value="Unassembled WGS sequence"/>
</dbReference>
<dbReference type="SUPFAM" id="SSF55781">
    <property type="entry name" value="GAF domain-like"/>
    <property type="match status" value="1"/>
</dbReference>
<dbReference type="Pfam" id="PF01590">
    <property type="entry name" value="GAF"/>
    <property type="match status" value="1"/>
</dbReference>
<sequence length="163" mass="17894">MEIDLKTPARPEDVLAFVGAILAGESNLNANLANIVAVLNQYLPRINWVGFYLLEAHSKDWVLGPFAGKPACTRISPSRGVVGKALQNRQALVVDDVREFPDHIACDPDSRAEVVVPVVVEDRVVAGLDVDSPYLKRFGPEDVTLLEAVCGQLADSWPYAHWY</sequence>
<evidence type="ECO:0000313" key="3">
    <source>
        <dbReference type="EMBL" id="PSR20945.1"/>
    </source>
</evidence>
<dbReference type="InterPro" id="IPR029016">
    <property type="entry name" value="GAF-like_dom_sf"/>
</dbReference>